<keyword evidence="2" id="KW-0472">Membrane</keyword>
<feature type="compositionally biased region" description="Basic and acidic residues" evidence="1">
    <location>
        <begin position="36"/>
        <end position="51"/>
    </location>
</feature>
<dbReference type="RefSeq" id="WP_137816857.1">
    <property type="nucleotide sequence ID" value="NZ_BJFL01000071.1"/>
</dbReference>
<dbReference type="Proteomes" id="UP000298860">
    <property type="component" value="Unassembled WGS sequence"/>
</dbReference>
<feature type="transmembrane region" description="Helical" evidence="2">
    <location>
        <begin position="97"/>
        <end position="117"/>
    </location>
</feature>
<gene>
    <name evidence="3" type="ORF">GTS_55910</name>
</gene>
<evidence type="ECO:0000313" key="3">
    <source>
        <dbReference type="EMBL" id="GDY33958.1"/>
    </source>
</evidence>
<accession>A0A4D4JH45</accession>
<keyword evidence="2" id="KW-1133">Transmembrane helix</keyword>
<comment type="caution">
    <text evidence="3">The sequence shown here is derived from an EMBL/GenBank/DDBJ whole genome shotgun (WGS) entry which is preliminary data.</text>
</comment>
<dbReference type="AlphaFoldDB" id="A0A4D4JH45"/>
<evidence type="ECO:0000256" key="1">
    <source>
        <dbReference type="SAM" id="MobiDB-lite"/>
    </source>
</evidence>
<name>A0A4D4JH45_9PSEU</name>
<keyword evidence="4" id="KW-1185">Reference proteome</keyword>
<organism evidence="3 4">
    <name type="scientific">Gandjariella thermophila</name>
    <dbReference type="NCBI Taxonomy" id="1931992"/>
    <lineage>
        <taxon>Bacteria</taxon>
        <taxon>Bacillati</taxon>
        <taxon>Actinomycetota</taxon>
        <taxon>Actinomycetes</taxon>
        <taxon>Pseudonocardiales</taxon>
        <taxon>Pseudonocardiaceae</taxon>
        <taxon>Gandjariella</taxon>
    </lineage>
</organism>
<sequence length="219" mass="23835">MTTSDPTAGLPPKPDPQTGQPRPPHAPALHTNRTPPESDRDRETRLSRKPEPPPGQGPVLAWYRASWYGTVRLGIVGFVILLVGAAVLGYIKGYGLHVFSLWFTWLVMGLAAVGIAASTRKDWCAAGADWVMHQGAWVLTYELTEIKTRGISNTIYVYLTDKDGRKIDASIDILQSDRLVWDLLYNGMRHSVAKGAALKGTARSALGLHPPTSTPPTTA</sequence>
<keyword evidence="2" id="KW-0812">Transmembrane</keyword>
<evidence type="ECO:0000313" key="4">
    <source>
        <dbReference type="Proteomes" id="UP000298860"/>
    </source>
</evidence>
<protein>
    <submittedName>
        <fullName evidence="3">Uncharacterized protein</fullName>
    </submittedName>
</protein>
<dbReference type="OrthoDB" id="4460669at2"/>
<reference evidence="4" key="1">
    <citation type="submission" date="2019-04" db="EMBL/GenBank/DDBJ databases">
        <title>Draft genome sequence of Pseudonocardiaceae bacterium SL3-2-4.</title>
        <authorList>
            <person name="Ningsih F."/>
            <person name="Yokota A."/>
            <person name="Sakai Y."/>
            <person name="Nanatani K."/>
            <person name="Yabe S."/>
            <person name="Oetari A."/>
            <person name="Sjamsuridzal W."/>
        </authorList>
    </citation>
    <scope>NUCLEOTIDE SEQUENCE [LARGE SCALE GENOMIC DNA]</scope>
    <source>
        <strain evidence="4">SL3-2-4</strain>
    </source>
</reference>
<evidence type="ECO:0000256" key="2">
    <source>
        <dbReference type="SAM" id="Phobius"/>
    </source>
</evidence>
<feature type="compositionally biased region" description="Pro residues" evidence="1">
    <location>
        <begin position="9"/>
        <end position="26"/>
    </location>
</feature>
<dbReference type="EMBL" id="BJFL01000071">
    <property type="protein sequence ID" value="GDY33958.1"/>
    <property type="molecule type" value="Genomic_DNA"/>
</dbReference>
<proteinExistence type="predicted"/>
<feature type="transmembrane region" description="Helical" evidence="2">
    <location>
        <begin position="73"/>
        <end position="91"/>
    </location>
</feature>
<feature type="region of interest" description="Disordered" evidence="1">
    <location>
        <begin position="1"/>
        <end position="55"/>
    </location>
</feature>